<sequence>MWANIILVIIYNKTLQESMTLKTLSEYKFYNTKVVIQNNGPSEVSYDCELFVRLNQCFDNQVELINSIDNVPLSVIYNDIFLKYKGSDRFILLDDDTEISESFVKAVKNSKVDLEVPKIISSGDRCVYYPICENEIVTTDRDLDPKSALSIGSGLIINNTLIEKFKRHGLKLFDEHYALYGVDFSLFRRIYKICTKGESVKIRSSSFLVHSLSRLDESSRKNNLRNIERALDVAITARRYPTFHLHYLLIRKFVAESMKMNWSNVYNIAKAYLLGCHPRCLKKY</sequence>
<dbReference type="Proteomes" id="UP000032874">
    <property type="component" value="Unassembled WGS sequence"/>
</dbReference>
<dbReference type="GO" id="GO:0016740">
    <property type="term" value="F:transferase activity"/>
    <property type="evidence" value="ECO:0007669"/>
    <property type="project" value="UniProtKB-KW"/>
</dbReference>
<dbReference type="AlphaFoldDB" id="A0A093S1V8"/>
<protein>
    <submittedName>
        <fullName evidence="1">Glycosyl transferase</fullName>
    </submittedName>
</protein>
<dbReference type="EMBL" id="JQHM01000001">
    <property type="protein sequence ID" value="KFX06799.1"/>
    <property type="molecule type" value="Genomic_DNA"/>
</dbReference>
<dbReference type="STRING" id="55207.KP22_01535"/>
<gene>
    <name evidence="1" type="ORF">KP22_01535</name>
</gene>
<dbReference type="SUPFAM" id="SSF53448">
    <property type="entry name" value="Nucleotide-diphospho-sugar transferases"/>
    <property type="match status" value="1"/>
</dbReference>
<evidence type="ECO:0000313" key="1">
    <source>
        <dbReference type="EMBL" id="KFX06799.1"/>
    </source>
</evidence>
<reference evidence="1 2" key="1">
    <citation type="submission" date="2014-08" db="EMBL/GenBank/DDBJ databases">
        <title>Genome sequences of NCPPB Pectobacterium isolates.</title>
        <authorList>
            <person name="Glover R.H."/>
            <person name="Sapp M."/>
            <person name="Elphinstone J."/>
        </authorList>
    </citation>
    <scope>NUCLEOTIDE SEQUENCE [LARGE SCALE GENOMIC DNA]</scope>
    <source>
        <strain evidence="1 2">NCPPB 2795</strain>
    </source>
</reference>
<organism evidence="1 2">
    <name type="scientific">Pectobacterium betavasculorum</name>
    <dbReference type="NCBI Taxonomy" id="55207"/>
    <lineage>
        <taxon>Bacteria</taxon>
        <taxon>Pseudomonadati</taxon>
        <taxon>Pseudomonadota</taxon>
        <taxon>Gammaproteobacteria</taxon>
        <taxon>Enterobacterales</taxon>
        <taxon>Pectobacteriaceae</taxon>
        <taxon>Pectobacterium</taxon>
    </lineage>
</organism>
<accession>A0A093S1V8</accession>
<dbReference type="InterPro" id="IPR029044">
    <property type="entry name" value="Nucleotide-diphossugar_trans"/>
</dbReference>
<keyword evidence="1" id="KW-0808">Transferase</keyword>
<comment type="caution">
    <text evidence="1">The sequence shown here is derived from an EMBL/GenBank/DDBJ whole genome shotgun (WGS) entry which is preliminary data.</text>
</comment>
<name>A0A093S1V8_9GAMM</name>
<evidence type="ECO:0000313" key="2">
    <source>
        <dbReference type="Proteomes" id="UP000032874"/>
    </source>
</evidence>
<proteinExistence type="predicted"/>
<dbReference type="eggNOG" id="COG1216">
    <property type="taxonomic scope" value="Bacteria"/>
</dbReference>